<evidence type="ECO:0000256" key="2">
    <source>
        <dbReference type="ARBA" id="ARBA00022448"/>
    </source>
</evidence>
<keyword evidence="5 7" id="KW-1133">Transmembrane helix</keyword>
<feature type="transmembrane region" description="Helical" evidence="7">
    <location>
        <begin position="47"/>
        <end position="65"/>
    </location>
</feature>
<evidence type="ECO:0000256" key="4">
    <source>
        <dbReference type="ARBA" id="ARBA00022692"/>
    </source>
</evidence>
<dbReference type="Gene3D" id="1.20.1250.20">
    <property type="entry name" value="MFS general substrate transporter like domains"/>
    <property type="match status" value="1"/>
</dbReference>
<feature type="transmembrane region" description="Helical" evidence="7">
    <location>
        <begin position="7"/>
        <end position="27"/>
    </location>
</feature>
<keyword evidence="10" id="KW-1185">Reference proteome</keyword>
<dbReference type="PROSITE" id="PS00216">
    <property type="entry name" value="SUGAR_TRANSPORT_1"/>
    <property type="match status" value="1"/>
</dbReference>
<evidence type="ECO:0000256" key="1">
    <source>
        <dbReference type="ARBA" id="ARBA00004651"/>
    </source>
</evidence>
<keyword evidence="3" id="KW-1003">Cell membrane</keyword>
<dbReference type="RefSeq" id="WP_132245756.1">
    <property type="nucleotide sequence ID" value="NZ_SLWV01000015.1"/>
</dbReference>
<keyword evidence="2" id="KW-0813">Transport</keyword>
<dbReference type="OrthoDB" id="9803985at2"/>
<evidence type="ECO:0000256" key="3">
    <source>
        <dbReference type="ARBA" id="ARBA00022475"/>
    </source>
</evidence>
<dbReference type="SUPFAM" id="SSF103473">
    <property type="entry name" value="MFS general substrate transporter"/>
    <property type="match status" value="1"/>
</dbReference>
<gene>
    <name evidence="9" type="ORF">EV214_1154</name>
</gene>
<dbReference type="Proteomes" id="UP000294919">
    <property type="component" value="Unassembled WGS sequence"/>
</dbReference>
<dbReference type="PANTHER" id="PTHR43124:SF3">
    <property type="entry name" value="CHLORAMPHENICOL EFFLUX PUMP RV0191"/>
    <property type="match status" value="1"/>
</dbReference>
<evidence type="ECO:0000256" key="5">
    <source>
        <dbReference type="ARBA" id="ARBA00022989"/>
    </source>
</evidence>
<evidence type="ECO:0000256" key="6">
    <source>
        <dbReference type="ARBA" id="ARBA00023136"/>
    </source>
</evidence>
<dbReference type="InterPro" id="IPR020846">
    <property type="entry name" value="MFS_dom"/>
</dbReference>
<feature type="transmembrane region" description="Helical" evidence="7">
    <location>
        <begin position="309"/>
        <end position="329"/>
    </location>
</feature>
<dbReference type="InterPro" id="IPR036259">
    <property type="entry name" value="MFS_trans_sf"/>
</dbReference>
<evidence type="ECO:0000313" key="10">
    <source>
        <dbReference type="Proteomes" id="UP000294919"/>
    </source>
</evidence>
<dbReference type="PROSITE" id="PS50850">
    <property type="entry name" value="MFS"/>
    <property type="match status" value="1"/>
</dbReference>
<keyword evidence="4 7" id="KW-0812">Transmembrane</keyword>
<feature type="transmembrane region" description="Helical" evidence="7">
    <location>
        <begin position="108"/>
        <end position="129"/>
    </location>
</feature>
<dbReference type="InterPro" id="IPR011701">
    <property type="entry name" value="MFS"/>
</dbReference>
<evidence type="ECO:0000259" key="8">
    <source>
        <dbReference type="PROSITE" id="PS50850"/>
    </source>
</evidence>
<dbReference type="PANTHER" id="PTHR43124">
    <property type="entry name" value="PURINE EFFLUX PUMP PBUE"/>
    <property type="match status" value="1"/>
</dbReference>
<comment type="caution">
    <text evidence="9">The sequence shown here is derived from an EMBL/GenBank/DDBJ whole genome shotgun (WGS) entry which is preliminary data.</text>
</comment>
<feature type="transmembrane region" description="Helical" evidence="7">
    <location>
        <begin position="283"/>
        <end position="303"/>
    </location>
</feature>
<evidence type="ECO:0000313" key="9">
    <source>
        <dbReference type="EMBL" id="TCO73616.1"/>
    </source>
</evidence>
<organism evidence="9 10">
    <name type="scientific">Marinisporobacter balticus</name>
    <dbReference type="NCBI Taxonomy" id="2018667"/>
    <lineage>
        <taxon>Bacteria</taxon>
        <taxon>Bacillati</taxon>
        <taxon>Bacillota</taxon>
        <taxon>Clostridia</taxon>
        <taxon>Peptostreptococcales</taxon>
        <taxon>Thermotaleaceae</taxon>
        <taxon>Marinisporobacter</taxon>
    </lineage>
</organism>
<feature type="transmembrane region" description="Helical" evidence="7">
    <location>
        <begin position="254"/>
        <end position="271"/>
    </location>
</feature>
<dbReference type="AlphaFoldDB" id="A0A4R2KRK0"/>
<feature type="transmembrane region" description="Helical" evidence="7">
    <location>
        <begin position="150"/>
        <end position="167"/>
    </location>
</feature>
<comment type="subcellular location">
    <subcellularLocation>
        <location evidence="1">Cell membrane</location>
        <topology evidence="1">Multi-pass membrane protein</topology>
    </subcellularLocation>
</comment>
<feature type="domain" description="Major facilitator superfamily (MFS) profile" evidence="8">
    <location>
        <begin position="8"/>
        <end position="394"/>
    </location>
</feature>
<keyword evidence="6 7" id="KW-0472">Membrane</keyword>
<reference evidence="9 10" key="1">
    <citation type="submission" date="2019-03" db="EMBL/GenBank/DDBJ databases">
        <title>Genomic Encyclopedia of Type Strains, Phase IV (KMG-IV): sequencing the most valuable type-strain genomes for metagenomic binning, comparative biology and taxonomic classification.</title>
        <authorList>
            <person name="Goeker M."/>
        </authorList>
    </citation>
    <scope>NUCLEOTIDE SEQUENCE [LARGE SCALE GENOMIC DNA]</scope>
    <source>
        <strain evidence="9 10">DSM 102940</strain>
    </source>
</reference>
<dbReference type="EMBL" id="SLWV01000015">
    <property type="protein sequence ID" value="TCO73616.1"/>
    <property type="molecule type" value="Genomic_DNA"/>
</dbReference>
<feature type="transmembrane region" description="Helical" evidence="7">
    <location>
        <begin position="74"/>
        <end position="96"/>
    </location>
</feature>
<feature type="transmembrane region" description="Helical" evidence="7">
    <location>
        <begin position="173"/>
        <end position="193"/>
    </location>
</feature>
<feature type="transmembrane region" description="Helical" evidence="7">
    <location>
        <begin position="214"/>
        <end position="234"/>
    </location>
</feature>
<dbReference type="GO" id="GO:0022857">
    <property type="term" value="F:transmembrane transporter activity"/>
    <property type="evidence" value="ECO:0007669"/>
    <property type="project" value="InterPro"/>
</dbReference>
<name>A0A4R2KRK0_9FIRM</name>
<protein>
    <submittedName>
        <fullName evidence="9">ACDE family multidrug resistance protein</fullName>
    </submittedName>
</protein>
<dbReference type="InterPro" id="IPR005829">
    <property type="entry name" value="Sugar_transporter_CS"/>
</dbReference>
<dbReference type="GO" id="GO:0005886">
    <property type="term" value="C:plasma membrane"/>
    <property type="evidence" value="ECO:0007669"/>
    <property type="project" value="UniProtKB-SubCell"/>
</dbReference>
<evidence type="ECO:0000256" key="7">
    <source>
        <dbReference type="SAM" id="Phobius"/>
    </source>
</evidence>
<dbReference type="Pfam" id="PF07690">
    <property type="entry name" value="MFS_1"/>
    <property type="match status" value="1"/>
</dbReference>
<sequence length="405" mass="44856">MKKDTTLKMIALSFVPFIMVLGNSMLIPVFTDIKRELQISQYEVSLMITYFSLPAAMIIPFLGFLSDRIGRKKILVPSLMIYGLGGVVSGSSSVLFHEPYKYILLGRVIQGFGAAGTSPIAMAFVSDLFSQGERSKALGMIEASNGIGKVLSPILGSIIALIAWYMIFFSYSILTIPIAISIGYFIHEPKSIAERKPLKKYFQEIISLIKDKSVSILMCLIVGFVSLFILYGILANLSDIIGQEKNKGLLTRGFIVALPLISMSIVSYWFGGILQKKENMYKLIAILGLIVCAIAIGFIPYVSKYSHKFIILEMIGISVGAILTTLNTFITSCAPAKKRGVITAIYNSFRFLGISFGPIYFNNFNQKPFKIIVLLCVIISIVVLFGVYVQSKEMLEFYGMKKDVE</sequence>
<dbReference type="InterPro" id="IPR050189">
    <property type="entry name" value="MFS_Efflux_Transporters"/>
</dbReference>
<dbReference type="CDD" id="cd17474">
    <property type="entry name" value="MFS_YfmO_like"/>
    <property type="match status" value="1"/>
</dbReference>
<feature type="transmembrane region" description="Helical" evidence="7">
    <location>
        <begin position="341"/>
        <end position="359"/>
    </location>
</feature>
<proteinExistence type="predicted"/>
<feature type="transmembrane region" description="Helical" evidence="7">
    <location>
        <begin position="371"/>
        <end position="391"/>
    </location>
</feature>
<accession>A0A4R2KRK0</accession>